<comment type="caution">
    <text evidence="2">The sequence shown here is derived from an EMBL/GenBank/DDBJ whole genome shotgun (WGS) entry which is preliminary data.</text>
</comment>
<dbReference type="PANTHER" id="PTHR34835">
    <property type="entry name" value="OS07G0283600 PROTEIN-RELATED"/>
    <property type="match status" value="1"/>
</dbReference>
<keyword evidence="3" id="KW-1185">Reference proteome</keyword>
<evidence type="ECO:0000313" key="2">
    <source>
        <dbReference type="EMBL" id="MED6146473.1"/>
    </source>
</evidence>
<dbReference type="Proteomes" id="UP001341840">
    <property type="component" value="Unassembled WGS sequence"/>
</dbReference>
<reference evidence="2 3" key="1">
    <citation type="journal article" date="2023" name="Plants (Basel)">
        <title>Bridging the Gap: Combining Genomics and Transcriptomics Approaches to Understand Stylosanthes scabra, an Orphan Legume from the Brazilian Caatinga.</title>
        <authorList>
            <person name="Ferreira-Neto J.R.C."/>
            <person name="da Silva M.D."/>
            <person name="Binneck E."/>
            <person name="de Melo N.F."/>
            <person name="da Silva R.H."/>
            <person name="de Melo A.L.T.M."/>
            <person name="Pandolfi V."/>
            <person name="Bustamante F.O."/>
            <person name="Brasileiro-Vidal A.C."/>
            <person name="Benko-Iseppon A.M."/>
        </authorList>
    </citation>
    <scope>NUCLEOTIDE SEQUENCE [LARGE SCALE GENOMIC DNA]</scope>
    <source>
        <tissue evidence="2">Leaves</tissue>
    </source>
</reference>
<feature type="compositionally biased region" description="Basic residues" evidence="1">
    <location>
        <begin position="1"/>
        <end position="19"/>
    </location>
</feature>
<feature type="region of interest" description="Disordered" evidence="1">
    <location>
        <begin position="1"/>
        <end position="25"/>
    </location>
</feature>
<evidence type="ECO:0000313" key="3">
    <source>
        <dbReference type="Proteomes" id="UP001341840"/>
    </source>
</evidence>
<dbReference type="PANTHER" id="PTHR34835:SF34">
    <property type="entry name" value="OS08G0555500 PROTEIN"/>
    <property type="match status" value="1"/>
</dbReference>
<gene>
    <name evidence="2" type="ORF">PIB30_034701</name>
</gene>
<evidence type="ECO:0000256" key="1">
    <source>
        <dbReference type="SAM" id="MobiDB-lite"/>
    </source>
</evidence>
<accession>A0ABU6TES2</accession>
<protein>
    <submittedName>
        <fullName evidence="2">Uncharacterized protein</fullName>
    </submittedName>
</protein>
<name>A0ABU6TES2_9FABA</name>
<organism evidence="2 3">
    <name type="scientific">Stylosanthes scabra</name>
    <dbReference type="NCBI Taxonomy" id="79078"/>
    <lineage>
        <taxon>Eukaryota</taxon>
        <taxon>Viridiplantae</taxon>
        <taxon>Streptophyta</taxon>
        <taxon>Embryophyta</taxon>
        <taxon>Tracheophyta</taxon>
        <taxon>Spermatophyta</taxon>
        <taxon>Magnoliopsida</taxon>
        <taxon>eudicotyledons</taxon>
        <taxon>Gunneridae</taxon>
        <taxon>Pentapetalae</taxon>
        <taxon>rosids</taxon>
        <taxon>fabids</taxon>
        <taxon>Fabales</taxon>
        <taxon>Fabaceae</taxon>
        <taxon>Papilionoideae</taxon>
        <taxon>50 kb inversion clade</taxon>
        <taxon>dalbergioids sensu lato</taxon>
        <taxon>Dalbergieae</taxon>
        <taxon>Pterocarpus clade</taxon>
        <taxon>Stylosanthes</taxon>
    </lineage>
</organism>
<sequence>MATKTIAKKQKGRGKKKQYNKSNRTTCSPSDVAKLLEKLSCEQKKVVRDMSFGVLENLSILNISKKMMMELVDCFNTNDNSMRTTLGRITLDASKIRHALRLNARGSTYEKKIDNKKFSDERKATVNSFKGASIVSLKRTVIETKPDSEENTRKFKRAFILYIQKTFLCAINSTPLSSKHFLAIVNFDNSKQMNWARHVCSFLLDRITEMR</sequence>
<proteinExistence type="predicted"/>
<dbReference type="EMBL" id="JASCZI010090783">
    <property type="protein sequence ID" value="MED6146473.1"/>
    <property type="molecule type" value="Genomic_DNA"/>
</dbReference>